<evidence type="ECO:0000313" key="2">
    <source>
        <dbReference type="Proteomes" id="UP001170954"/>
    </source>
</evidence>
<organism evidence="1 2">
    <name type="scientific">Sphingobacterium hotanense</name>
    <dbReference type="NCBI Taxonomy" id="649196"/>
    <lineage>
        <taxon>Bacteria</taxon>
        <taxon>Pseudomonadati</taxon>
        <taxon>Bacteroidota</taxon>
        <taxon>Sphingobacteriia</taxon>
        <taxon>Sphingobacteriales</taxon>
        <taxon>Sphingobacteriaceae</taxon>
        <taxon>Sphingobacterium</taxon>
    </lineage>
</organism>
<sequence>MEKKKVNRKDLPIQKGKIEIDFIEVDGKKINLTIIPHQSIEQFITHDNCTACGIEFEKRFTYAKRCESCAWKEECKKYQALELVEWNGEDVLCIFNDDTYFLNADDILIYCEDHDIKPSGLMLVLCQTTNFSTIDFDHWCDEVHEDWEPSSKFIQKLKEFNEFLQNESTNTWWATNKRVDVSNLDRSLALHIDGKEVEG</sequence>
<dbReference type="RefSeq" id="WP_286651210.1">
    <property type="nucleotide sequence ID" value="NZ_JACAGK010000021.1"/>
</dbReference>
<gene>
    <name evidence="1" type="ORF">HX018_09150</name>
</gene>
<evidence type="ECO:0000313" key="1">
    <source>
        <dbReference type="EMBL" id="MDM1048402.1"/>
    </source>
</evidence>
<reference evidence="1" key="2">
    <citation type="journal article" date="2022" name="Sci. Total Environ.">
        <title>Prevalence, transmission, and molecular epidemiology of tet(X)-positive bacteria among humans, animals, and environmental niches in China: An epidemiological, and genomic-based study.</title>
        <authorList>
            <person name="Dong N."/>
            <person name="Zeng Y."/>
            <person name="Cai C."/>
            <person name="Sun C."/>
            <person name="Lu J."/>
            <person name="Liu C."/>
            <person name="Zhou H."/>
            <person name="Sun Q."/>
            <person name="Shu L."/>
            <person name="Wang H."/>
            <person name="Wang Y."/>
            <person name="Wang S."/>
            <person name="Wu C."/>
            <person name="Chan E.W."/>
            <person name="Chen G."/>
            <person name="Shen Z."/>
            <person name="Chen S."/>
            <person name="Zhang R."/>
        </authorList>
    </citation>
    <scope>NUCLEOTIDE SEQUENCE</scope>
    <source>
        <strain evidence="1">R1692</strain>
    </source>
</reference>
<reference evidence="1" key="1">
    <citation type="submission" date="2020-06" db="EMBL/GenBank/DDBJ databases">
        <authorList>
            <person name="Dong N."/>
        </authorList>
    </citation>
    <scope>NUCLEOTIDE SEQUENCE</scope>
    <source>
        <strain evidence="1">R1692</strain>
    </source>
</reference>
<protein>
    <submittedName>
        <fullName evidence="1">Uncharacterized protein</fullName>
    </submittedName>
</protein>
<name>A0ABT7NMD1_9SPHI</name>
<accession>A0ABT7NMD1</accession>
<keyword evidence="2" id="KW-1185">Reference proteome</keyword>
<proteinExistence type="predicted"/>
<comment type="caution">
    <text evidence="1">The sequence shown here is derived from an EMBL/GenBank/DDBJ whole genome shotgun (WGS) entry which is preliminary data.</text>
</comment>
<dbReference type="EMBL" id="JACAGK010000021">
    <property type="protein sequence ID" value="MDM1048402.1"/>
    <property type="molecule type" value="Genomic_DNA"/>
</dbReference>
<dbReference type="Proteomes" id="UP001170954">
    <property type="component" value="Unassembled WGS sequence"/>
</dbReference>